<sequence length="320" mass="34866">MDDSFDELVPDNWLELPSKRKLEEPAGASISSYKHPRLSASSSNDISVTLSSRTCDSHDSDNSDGTNEDTSVNEPDFTHIEHSCDPLEVQKSAVINGNNHSDDDVFSRMTQTGYSSHASENGIVYGGSSSELHMKKCLTNNLDSRILSCLSTVDSKDVVDIGDEQISREGEPGCSKPEPSPLRPGSPKEPSSPETVSRLKSISSLVTDARVIADIVPNKDFSTIYELLLEHRDKDDRLDIVTFQLTNSDSAVTVSAVDIFEEVRLVSQAVPSADVNEIYALLEQLPPSSSRVQDVITKVKPSIPTESSAQEQISLVETRG</sequence>
<feature type="compositionally biased region" description="Polar residues" evidence="1">
    <location>
        <begin position="63"/>
        <end position="73"/>
    </location>
</feature>
<name>A0A8S3Z8B2_9EUPU</name>
<evidence type="ECO:0000313" key="3">
    <source>
        <dbReference type="Proteomes" id="UP000678393"/>
    </source>
</evidence>
<organism evidence="2 3">
    <name type="scientific">Candidula unifasciata</name>
    <dbReference type="NCBI Taxonomy" id="100452"/>
    <lineage>
        <taxon>Eukaryota</taxon>
        <taxon>Metazoa</taxon>
        <taxon>Spiralia</taxon>
        <taxon>Lophotrochozoa</taxon>
        <taxon>Mollusca</taxon>
        <taxon>Gastropoda</taxon>
        <taxon>Heterobranchia</taxon>
        <taxon>Euthyneura</taxon>
        <taxon>Panpulmonata</taxon>
        <taxon>Eupulmonata</taxon>
        <taxon>Stylommatophora</taxon>
        <taxon>Helicina</taxon>
        <taxon>Helicoidea</taxon>
        <taxon>Geomitridae</taxon>
        <taxon>Candidula</taxon>
    </lineage>
</organism>
<dbReference type="EMBL" id="CAJHNH020002181">
    <property type="protein sequence ID" value="CAG5125834.1"/>
    <property type="molecule type" value="Genomic_DNA"/>
</dbReference>
<feature type="region of interest" description="Disordered" evidence="1">
    <location>
        <begin position="18"/>
        <end position="78"/>
    </location>
</feature>
<accession>A0A8S3Z8B2</accession>
<proteinExistence type="predicted"/>
<feature type="region of interest" description="Disordered" evidence="1">
    <location>
        <begin position="163"/>
        <end position="195"/>
    </location>
</feature>
<feature type="compositionally biased region" description="Polar residues" evidence="1">
    <location>
        <begin position="39"/>
        <end position="54"/>
    </location>
</feature>
<evidence type="ECO:0000256" key="1">
    <source>
        <dbReference type="SAM" id="MobiDB-lite"/>
    </source>
</evidence>
<dbReference type="AlphaFoldDB" id="A0A8S3Z8B2"/>
<comment type="caution">
    <text evidence="2">The sequence shown here is derived from an EMBL/GenBank/DDBJ whole genome shotgun (WGS) entry which is preliminary data.</text>
</comment>
<protein>
    <submittedName>
        <fullName evidence="2">Uncharacterized protein</fullName>
    </submittedName>
</protein>
<reference evidence="2" key="1">
    <citation type="submission" date="2021-04" db="EMBL/GenBank/DDBJ databases">
        <authorList>
            <consortium name="Molecular Ecology Group"/>
        </authorList>
    </citation>
    <scope>NUCLEOTIDE SEQUENCE</scope>
</reference>
<keyword evidence="3" id="KW-1185">Reference proteome</keyword>
<dbReference type="Proteomes" id="UP000678393">
    <property type="component" value="Unassembled WGS sequence"/>
</dbReference>
<evidence type="ECO:0000313" key="2">
    <source>
        <dbReference type="EMBL" id="CAG5125834.1"/>
    </source>
</evidence>
<gene>
    <name evidence="2" type="ORF">CUNI_LOCUS11392</name>
</gene>